<dbReference type="EMBL" id="JABBGA010000007">
    <property type="protein sequence ID" value="NML26276.1"/>
    <property type="molecule type" value="Genomic_DNA"/>
</dbReference>
<protein>
    <recommendedName>
        <fullName evidence="6">Transcription antitermination protein NusB</fullName>
    </recommendedName>
    <alternativeName>
        <fullName evidence="6">Antitermination factor NusB</fullName>
    </alternativeName>
</protein>
<dbReference type="RefSeq" id="WP_169145812.1">
    <property type="nucleotide sequence ID" value="NZ_JABBGA010000007.1"/>
</dbReference>
<dbReference type="InterPro" id="IPR011605">
    <property type="entry name" value="NusB_fam"/>
</dbReference>
<sequence length="158" mass="17547">MSNAIKSPRRRAREFALQGVYQWLLSQAQLTSIESQMAEVGGFDKCDRELFLGLLRGTISNAPELQVGFAPYIERPLNELSPIERGILLISTFELIHRPETPYRVVINEAIELAKGYGGTDGHKFVNGVLDKLAARVRADEVEANAQQRRAARNGNPG</sequence>
<dbReference type="InterPro" id="IPR006027">
    <property type="entry name" value="NusB_RsmB_TIM44"/>
</dbReference>
<dbReference type="PANTHER" id="PTHR11078:SF3">
    <property type="entry name" value="ANTITERMINATION NUSB DOMAIN-CONTAINING PROTEIN"/>
    <property type="match status" value="1"/>
</dbReference>
<organism evidence="8 9">
    <name type="scientific">Zoogloea dura</name>
    <dbReference type="NCBI Taxonomy" id="2728840"/>
    <lineage>
        <taxon>Bacteria</taxon>
        <taxon>Pseudomonadati</taxon>
        <taxon>Pseudomonadota</taxon>
        <taxon>Betaproteobacteria</taxon>
        <taxon>Rhodocyclales</taxon>
        <taxon>Zoogloeaceae</taxon>
        <taxon>Zoogloea</taxon>
    </lineage>
</organism>
<reference evidence="8 9" key="1">
    <citation type="submission" date="2020-04" db="EMBL/GenBank/DDBJ databases">
        <title>Zoogloea sp. G-4-1-14 isolated from soil.</title>
        <authorList>
            <person name="Dahal R.H."/>
        </authorList>
    </citation>
    <scope>NUCLEOTIDE SEQUENCE [LARGE SCALE GENOMIC DNA]</scope>
    <source>
        <strain evidence="8 9">G-4-1-14</strain>
    </source>
</reference>
<evidence type="ECO:0000256" key="6">
    <source>
        <dbReference type="HAMAP-Rule" id="MF_00073"/>
    </source>
</evidence>
<dbReference type="Gene3D" id="1.10.940.10">
    <property type="entry name" value="NusB-like"/>
    <property type="match status" value="1"/>
</dbReference>
<comment type="function">
    <text evidence="6">Involved in transcription antitermination. Required for transcription of ribosomal RNA (rRNA) genes. Binds specifically to the boxA antiterminator sequence of the ribosomal RNA (rrn) operons.</text>
</comment>
<dbReference type="GO" id="GO:0003723">
    <property type="term" value="F:RNA binding"/>
    <property type="evidence" value="ECO:0007669"/>
    <property type="project" value="UniProtKB-UniRule"/>
</dbReference>
<dbReference type="GO" id="GO:0031564">
    <property type="term" value="P:transcription antitermination"/>
    <property type="evidence" value="ECO:0007669"/>
    <property type="project" value="UniProtKB-KW"/>
</dbReference>
<evidence type="ECO:0000313" key="9">
    <source>
        <dbReference type="Proteomes" id="UP000580043"/>
    </source>
</evidence>
<dbReference type="Pfam" id="PF01029">
    <property type="entry name" value="NusB"/>
    <property type="match status" value="1"/>
</dbReference>
<dbReference type="Proteomes" id="UP000580043">
    <property type="component" value="Unassembled WGS sequence"/>
</dbReference>
<keyword evidence="4 6" id="KW-0805">Transcription regulation</keyword>
<evidence type="ECO:0000256" key="4">
    <source>
        <dbReference type="ARBA" id="ARBA00023015"/>
    </source>
</evidence>
<dbReference type="AlphaFoldDB" id="A0A848G5R7"/>
<evidence type="ECO:0000256" key="3">
    <source>
        <dbReference type="ARBA" id="ARBA00022884"/>
    </source>
</evidence>
<proteinExistence type="inferred from homology"/>
<evidence type="ECO:0000313" key="8">
    <source>
        <dbReference type="EMBL" id="NML26276.1"/>
    </source>
</evidence>
<dbReference type="GO" id="GO:0005829">
    <property type="term" value="C:cytosol"/>
    <property type="evidence" value="ECO:0007669"/>
    <property type="project" value="TreeGrafter"/>
</dbReference>
<name>A0A848G5R7_9RHOO</name>
<gene>
    <name evidence="6 8" type="primary">nusB</name>
    <name evidence="8" type="ORF">HHL15_11035</name>
</gene>
<dbReference type="InterPro" id="IPR035926">
    <property type="entry name" value="NusB-like_sf"/>
</dbReference>
<dbReference type="NCBIfam" id="TIGR01951">
    <property type="entry name" value="nusB"/>
    <property type="match status" value="1"/>
</dbReference>
<keyword evidence="9" id="KW-1185">Reference proteome</keyword>
<keyword evidence="2 6" id="KW-0889">Transcription antitermination</keyword>
<evidence type="ECO:0000256" key="1">
    <source>
        <dbReference type="ARBA" id="ARBA00005952"/>
    </source>
</evidence>
<feature type="domain" description="NusB/RsmB/TIM44" evidence="7">
    <location>
        <begin position="10"/>
        <end position="134"/>
    </location>
</feature>
<evidence type="ECO:0000259" key="7">
    <source>
        <dbReference type="Pfam" id="PF01029"/>
    </source>
</evidence>
<evidence type="ECO:0000256" key="2">
    <source>
        <dbReference type="ARBA" id="ARBA00022814"/>
    </source>
</evidence>
<evidence type="ECO:0000256" key="5">
    <source>
        <dbReference type="ARBA" id="ARBA00023163"/>
    </source>
</evidence>
<dbReference type="SUPFAM" id="SSF48013">
    <property type="entry name" value="NusB-like"/>
    <property type="match status" value="1"/>
</dbReference>
<comment type="similarity">
    <text evidence="1 6">Belongs to the NusB family.</text>
</comment>
<keyword evidence="3 6" id="KW-0694">RNA-binding</keyword>
<dbReference type="PANTHER" id="PTHR11078">
    <property type="entry name" value="N UTILIZATION SUBSTANCE PROTEIN B-RELATED"/>
    <property type="match status" value="1"/>
</dbReference>
<dbReference type="HAMAP" id="MF_00073">
    <property type="entry name" value="NusB"/>
    <property type="match status" value="1"/>
</dbReference>
<keyword evidence="5 6" id="KW-0804">Transcription</keyword>
<accession>A0A848G5R7</accession>
<comment type="caution">
    <text evidence="8">The sequence shown here is derived from an EMBL/GenBank/DDBJ whole genome shotgun (WGS) entry which is preliminary data.</text>
</comment>
<dbReference type="GO" id="GO:0006353">
    <property type="term" value="P:DNA-templated transcription termination"/>
    <property type="evidence" value="ECO:0007669"/>
    <property type="project" value="UniProtKB-UniRule"/>
</dbReference>